<dbReference type="EMBL" id="JAFFHA010000004">
    <property type="protein sequence ID" value="KAK4657362.1"/>
    <property type="molecule type" value="Genomic_DNA"/>
</dbReference>
<evidence type="ECO:0000313" key="1">
    <source>
        <dbReference type="EMBL" id="KAK4657362.1"/>
    </source>
</evidence>
<dbReference type="Proteomes" id="UP001323405">
    <property type="component" value="Unassembled WGS sequence"/>
</dbReference>
<reference evidence="1 2" key="1">
    <citation type="journal article" date="2023" name="bioRxiv">
        <title>High-quality genome assemblies of four members of thePodospora anserinaspecies complex.</title>
        <authorList>
            <person name="Ament-Velasquez S.L."/>
            <person name="Vogan A.A."/>
            <person name="Wallerman O."/>
            <person name="Hartmann F."/>
            <person name="Gautier V."/>
            <person name="Silar P."/>
            <person name="Giraud T."/>
            <person name="Johannesson H."/>
        </authorList>
    </citation>
    <scope>NUCLEOTIDE SEQUENCE [LARGE SCALE GENOMIC DNA]</scope>
    <source>
        <strain evidence="1 2">CBS 415.72m</strain>
    </source>
</reference>
<protein>
    <submittedName>
        <fullName evidence="1">Uncharacterized protein</fullName>
    </submittedName>
</protein>
<organism evidence="1 2">
    <name type="scientific">Podospora pseudocomata</name>
    <dbReference type="NCBI Taxonomy" id="2093779"/>
    <lineage>
        <taxon>Eukaryota</taxon>
        <taxon>Fungi</taxon>
        <taxon>Dikarya</taxon>
        <taxon>Ascomycota</taxon>
        <taxon>Pezizomycotina</taxon>
        <taxon>Sordariomycetes</taxon>
        <taxon>Sordariomycetidae</taxon>
        <taxon>Sordariales</taxon>
        <taxon>Podosporaceae</taxon>
        <taxon>Podospora</taxon>
    </lineage>
</organism>
<sequence>MIVAFQKWDDLAADTCKAEMGQDCESVIVVEIWGHSLSATEIQSPISEPLVVAFWCWRSKPHSLAIQSPYPRFIMLLEITVKEFELSTSVTLSNTVPNEG</sequence>
<dbReference type="RefSeq" id="XP_062746335.1">
    <property type="nucleotide sequence ID" value="XM_062883411.1"/>
</dbReference>
<accession>A0ABR0GNM6</accession>
<comment type="caution">
    <text evidence="1">The sequence shown here is derived from an EMBL/GenBank/DDBJ whole genome shotgun (WGS) entry which is preliminary data.</text>
</comment>
<proteinExistence type="predicted"/>
<gene>
    <name evidence="1" type="ORF">QC762_0045090</name>
</gene>
<dbReference type="GeneID" id="87903002"/>
<name>A0ABR0GNM6_9PEZI</name>
<evidence type="ECO:0000313" key="2">
    <source>
        <dbReference type="Proteomes" id="UP001323405"/>
    </source>
</evidence>
<keyword evidence="2" id="KW-1185">Reference proteome</keyword>